<feature type="compositionally biased region" description="Basic and acidic residues" evidence="3">
    <location>
        <begin position="200"/>
        <end position="213"/>
    </location>
</feature>
<dbReference type="InterPro" id="IPR001584">
    <property type="entry name" value="Integrase_cat-core"/>
</dbReference>
<dbReference type="STRING" id="105231.A0A1Y1IRV4"/>
<organism evidence="5 6">
    <name type="scientific">Klebsormidium nitens</name>
    <name type="common">Green alga</name>
    <name type="synonym">Ulothrix nitens</name>
    <dbReference type="NCBI Taxonomy" id="105231"/>
    <lineage>
        <taxon>Eukaryota</taxon>
        <taxon>Viridiplantae</taxon>
        <taxon>Streptophyta</taxon>
        <taxon>Klebsormidiophyceae</taxon>
        <taxon>Klebsormidiales</taxon>
        <taxon>Klebsormidiaceae</taxon>
        <taxon>Klebsormidium</taxon>
    </lineage>
</organism>
<dbReference type="InterPro" id="IPR013103">
    <property type="entry name" value="RVT_2"/>
</dbReference>
<keyword evidence="1" id="KW-0479">Metal-binding</keyword>
<dbReference type="InterPro" id="IPR036397">
    <property type="entry name" value="RNaseH_sf"/>
</dbReference>
<dbReference type="GO" id="GO:0003964">
    <property type="term" value="F:RNA-directed DNA polymerase activity"/>
    <property type="evidence" value="ECO:0007669"/>
    <property type="project" value="UniProtKB-KW"/>
</dbReference>
<evidence type="ECO:0000256" key="1">
    <source>
        <dbReference type="ARBA" id="ARBA00022723"/>
    </source>
</evidence>
<accession>A0A1Y1IRV4</accession>
<dbReference type="InterPro" id="IPR039537">
    <property type="entry name" value="Retrotran_Ty1/copia-like"/>
</dbReference>
<dbReference type="Gene3D" id="3.30.420.10">
    <property type="entry name" value="Ribonuclease H-like superfamily/Ribonuclease H"/>
    <property type="match status" value="1"/>
</dbReference>
<evidence type="ECO:0000256" key="3">
    <source>
        <dbReference type="SAM" id="MobiDB-lite"/>
    </source>
</evidence>
<dbReference type="Pfam" id="PF07727">
    <property type="entry name" value="RVT_2"/>
    <property type="match status" value="1"/>
</dbReference>
<dbReference type="PANTHER" id="PTHR42648:SF28">
    <property type="entry name" value="TRANSPOSON-ENCODED PROTEIN WITH RIBONUCLEASE H-LIKE AND RETROVIRUS ZINC FINGER-LIKE DOMAINS"/>
    <property type="match status" value="1"/>
</dbReference>
<evidence type="ECO:0000313" key="6">
    <source>
        <dbReference type="Proteomes" id="UP000054558"/>
    </source>
</evidence>
<dbReference type="GO" id="GO:0046872">
    <property type="term" value="F:metal ion binding"/>
    <property type="evidence" value="ECO:0007669"/>
    <property type="project" value="UniProtKB-KW"/>
</dbReference>
<keyword evidence="2" id="KW-0378">Hydrolase</keyword>
<proteinExistence type="predicted"/>
<evidence type="ECO:0000259" key="4">
    <source>
        <dbReference type="PROSITE" id="PS50994"/>
    </source>
</evidence>
<dbReference type="GO" id="GO:0016787">
    <property type="term" value="F:hydrolase activity"/>
    <property type="evidence" value="ECO:0007669"/>
    <property type="project" value="UniProtKB-KW"/>
</dbReference>
<sequence length="318" mass="36134">MPVASVGGSRYFAAFLDDYIKLSVVVPLKQKSEVAKVTEHVINRLELQSGKQLKSVRTDRGKEYVNKALKNVFEGKGTVHQKTAPYSAEQNGLAERLNGDLEEKTRAMLEDSGLAKELWAKAVVTANYTRNRTPVSAHGRTPWELFFGEKPNVGHTRVFGARAFRHVPKQRRRKLDPRYPARKRRAPGKWYRANLAAEPKAGEHPKGTGEHPEPQTYQEAVGGEESELWRKSMDEEMRSLLENGTWELVERPEGVKPVPMKWVYKIKRDALGNVERYKSRLVAKGYLQKQGIDFEEVYAPMSNHTTLRALLAVVAERD</sequence>
<dbReference type="EMBL" id="DF238071">
    <property type="protein sequence ID" value="GAQ92752.1"/>
    <property type="molecule type" value="Genomic_DNA"/>
</dbReference>
<dbReference type="PANTHER" id="PTHR42648">
    <property type="entry name" value="TRANSPOSASE, PUTATIVE-RELATED"/>
    <property type="match status" value="1"/>
</dbReference>
<keyword evidence="5" id="KW-0695">RNA-directed DNA polymerase</keyword>
<dbReference type="AlphaFoldDB" id="A0A1Y1IRV4"/>
<dbReference type="GO" id="GO:0015074">
    <property type="term" value="P:DNA integration"/>
    <property type="evidence" value="ECO:0007669"/>
    <property type="project" value="InterPro"/>
</dbReference>
<reference evidence="5 6" key="1">
    <citation type="journal article" date="2014" name="Nat. Commun.">
        <title>Klebsormidium flaccidum genome reveals primary factors for plant terrestrial adaptation.</title>
        <authorList>
            <person name="Hori K."/>
            <person name="Maruyama F."/>
            <person name="Fujisawa T."/>
            <person name="Togashi T."/>
            <person name="Yamamoto N."/>
            <person name="Seo M."/>
            <person name="Sato S."/>
            <person name="Yamada T."/>
            <person name="Mori H."/>
            <person name="Tajima N."/>
            <person name="Moriyama T."/>
            <person name="Ikeuchi M."/>
            <person name="Watanabe M."/>
            <person name="Wada H."/>
            <person name="Kobayashi K."/>
            <person name="Saito M."/>
            <person name="Masuda T."/>
            <person name="Sasaki-Sekimoto Y."/>
            <person name="Mashiguchi K."/>
            <person name="Awai K."/>
            <person name="Shimojima M."/>
            <person name="Masuda S."/>
            <person name="Iwai M."/>
            <person name="Nobusawa T."/>
            <person name="Narise T."/>
            <person name="Kondo S."/>
            <person name="Saito H."/>
            <person name="Sato R."/>
            <person name="Murakawa M."/>
            <person name="Ihara Y."/>
            <person name="Oshima-Yamada Y."/>
            <person name="Ohtaka K."/>
            <person name="Satoh M."/>
            <person name="Sonobe K."/>
            <person name="Ishii M."/>
            <person name="Ohtani R."/>
            <person name="Kanamori-Sato M."/>
            <person name="Honoki R."/>
            <person name="Miyazaki D."/>
            <person name="Mochizuki H."/>
            <person name="Umetsu J."/>
            <person name="Higashi K."/>
            <person name="Shibata D."/>
            <person name="Kamiya Y."/>
            <person name="Sato N."/>
            <person name="Nakamura Y."/>
            <person name="Tabata S."/>
            <person name="Ida S."/>
            <person name="Kurokawa K."/>
            <person name="Ohta H."/>
        </authorList>
    </citation>
    <scope>NUCLEOTIDE SEQUENCE [LARGE SCALE GENOMIC DNA]</scope>
    <source>
        <strain evidence="5 6">NIES-2285</strain>
    </source>
</reference>
<feature type="region of interest" description="Disordered" evidence="3">
    <location>
        <begin position="198"/>
        <end position="220"/>
    </location>
</feature>
<dbReference type="OrthoDB" id="411615at2759"/>
<protein>
    <submittedName>
        <fullName evidence="5">Protein with reverse transcriptase</fullName>
    </submittedName>
</protein>
<dbReference type="PROSITE" id="PS50994">
    <property type="entry name" value="INTEGRASE"/>
    <property type="match status" value="1"/>
</dbReference>
<feature type="domain" description="Integrase catalytic" evidence="4">
    <location>
        <begin position="1"/>
        <end position="150"/>
    </location>
</feature>
<name>A0A1Y1IRV4_KLENI</name>
<dbReference type="OMA" id="WEEPIQK"/>
<keyword evidence="5" id="KW-0808">Transferase</keyword>
<dbReference type="SUPFAM" id="SSF53098">
    <property type="entry name" value="Ribonuclease H-like"/>
    <property type="match status" value="1"/>
</dbReference>
<keyword evidence="6" id="KW-1185">Reference proteome</keyword>
<dbReference type="InterPro" id="IPR012337">
    <property type="entry name" value="RNaseH-like_sf"/>
</dbReference>
<keyword evidence="5" id="KW-0548">Nucleotidyltransferase</keyword>
<evidence type="ECO:0000256" key="2">
    <source>
        <dbReference type="ARBA" id="ARBA00022801"/>
    </source>
</evidence>
<dbReference type="GO" id="GO:0003676">
    <property type="term" value="F:nucleic acid binding"/>
    <property type="evidence" value="ECO:0007669"/>
    <property type="project" value="InterPro"/>
</dbReference>
<dbReference type="Proteomes" id="UP000054558">
    <property type="component" value="Unassembled WGS sequence"/>
</dbReference>
<gene>
    <name evidence="5" type="ORF">KFL_011220020</name>
</gene>
<evidence type="ECO:0000313" key="5">
    <source>
        <dbReference type="EMBL" id="GAQ92752.1"/>
    </source>
</evidence>